<evidence type="ECO:0000313" key="1">
    <source>
        <dbReference type="EMBL" id="DAE21369.1"/>
    </source>
</evidence>
<reference evidence="1" key="1">
    <citation type="journal article" date="2021" name="Proc. Natl. Acad. Sci. U.S.A.">
        <title>A Catalog of Tens of Thousands of Viruses from Human Metagenomes Reveals Hidden Associations with Chronic Diseases.</title>
        <authorList>
            <person name="Tisza M.J."/>
            <person name="Buck C.B."/>
        </authorList>
    </citation>
    <scope>NUCLEOTIDE SEQUENCE</scope>
    <source>
        <strain evidence="1">CtE6L85</strain>
    </source>
</reference>
<sequence length="31" mass="3229">MCYPVNANSCYGVNATTNYGSCQQPISNDGG</sequence>
<dbReference type="EMBL" id="BK015711">
    <property type="protein sequence ID" value="DAE21369.1"/>
    <property type="molecule type" value="Genomic_DNA"/>
</dbReference>
<organism evidence="1">
    <name type="scientific">Siphoviridae sp. ctE6L85</name>
    <dbReference type="NCBI Taxonomy" id="2826202"/>
    <lineage>
        <taxon>Viruses</taxon>
        <taxon>Duplodnaviria</taxon>
        <taxon>Heunggongvirae</taxon>
        <taxon>Uroviricota</taxon>
        <taxon>Caudoviricetes</taxon>
    </lineage>
</organism>
<name>A0A8S5QRB1_9CAUD</name>
<proteinExistence type="predicted"/>
<accession>A0A8S5QRB1</accession>
<protein>
    <submittedName>
        <fullName evidence="1">Uncharacterized protein</fullName>
    </submittedName>
</protein>